<evidence type="ECO:0000256" key="14">
    <source>
        <dbReference type="PIRSR" id="PIRSR004930-1"/>
    </source>
</evidence>
<keyword evidence="9 13" id="KW-0547">Nucleotide-binding</keyword>
<comment type="catalytic activity">
    <reaction evidence="12 13">
        <text>L-threonine + hydrogencarbonate + ATP = L-threonylcarbamoyladenylate + diphosphate + H2O</text>
        <dbReference type="Rhea" id="RHEA:36407"/>
        <dbReference type="ChEBI" id="CHEBI:15377"/>
        <dbReference type="ChEBI" id="CHEBI:17544"/>
        <dbReference type="ChEBI" id="CHEBI:30616"/>
        <dbReference type="ChEBI" id="CHEBI:33019"/>
        <dbReference type="ChEBI" id="CHEBI:57926"/>
        <dbReference type="ChEBI" id="CHEBI:73682"/>
        <dbReference type="EC" id="2.7.7.87"/>
    </reaction>
</comment>
<evidence type="ECO:0000256" key="5">
    <source>
        <dbReference type="ARBA" id="ARBA00022490"/>
    </source>
</evidence>
<feature type="binding site" evidence="14">
    <location>
        <position position="137"/>
    </location>
    <ligand>
        <name>L-threonine</name>
        <dbReference type="ChEBI" id="CHEBI:57926"/>
    </ligand>
</feature>
<evidence type="ECO:0000256" key="13">
    <source>
        <dbReference type="PIRNR" id="PIRNR004930"/>
    </source>
</evidence>
<dbReference type="InterPro" id="IPR006070">
    <property type="entry name" value="Sua5-like_dom"/>
</dbReference>
<dbReference type="GO" id="GO:0061710">
    <property type="term" value="F:L-threonylcarbamoyladenylate synthase"/>
    <property type="evidence" value="ECO:0007669"/>
    <property type="project" value="UniProtKB-EC"/>
</dbReference>
<dbReference type="KEGG" id="pmic:NW74_05315"/>
<gene>
    <name evidence="16" type="ORF">NW74_05315</name>
</gene>
<dbReference type="GO" id="GO:0008033">
    <property type="term" value="P:tRNA processing"/>
    <property type="evidence" value="ECO:0007669"/>
    <property type="project" value="UniProtKB-KW"/>
</dbReference>
<feature type="binding site" evidence="14">
    <location>
        <position position="139"/>
    </location>
    <ligand>
        <name>ATP</name>
        <dbReference type="ChEBI" id="CHEBI:30616"/>
    </ligand>
</feature>
<feature type="binding site" evidence="14">
    <location>
        <position position="147"/>
    </location>
    <ligand>
        <name>ATP</name>
        <dbReference type="ChEBI" id="CHEBI:30616"/>
    </ligand>
</feature>
<dbReference type="GO" id="GO:0005737">
    <property type="term" value="C:cytoplasm"/>
    <property type="evidence" value="ECO:0007669"/>
    <property type="project" value="UniProtKB-SubCell"/>
</dbReference>
<dbReference type="STRING" id="33033.NW74_05315"/>
<dbReference type="InterPro" id="IPR017945">
    <property type="entry name" value="DHBP_synth_RibB-like_a/b_dom"/>
</dbReference>
<dbReference type="InterPro" id="IPR050156">
    <property type="entry name" value="TC-AMP_synthase_SUA5"/>
</dbReference>
<evidence type="ECO:0000256" key="7">
    <source>
        <dbReference type="ARBA" id="ARBA00022694"/>
    </source>
</evidence>
<evidence type="ECO:0000256" key="3">
    <source>
        <dbReference type="ARBA" id="ARBA00012584"/>
    </source>
</evidence>
<comment type="subcellular location">
    <subcellularLocation>
        <location evidence="1 13">Cytoplasm</location>
    </subcellularLocation>
</comment>
<dbReference type="AlphaFoldDB" id="A0A0B4S2R0"/>
<keyword evidence="7 13" id="KW-0819">tRNA processing</keyword>
<evidence type="ECO:0000256" key="6">
    <source>
        <dbReference type="ARBA" id="ARBA00022679"/>
    </source>
</evidence>
<evidence type="ECO:0000256" key="8">
    <source>
        <dbReference type="ARBA" id="ARBA00022695"/>
    </source>
</evidence>
<feature type="binding site" evidence="14">
    <location>
        <position position="117"/>
    </location>
    <ligand>
        <name>L-threonine</name>
        <dbReference type="ChEBI" id="CHEBI:57926"/>
    </ligand>
</feature>
<dbReference type="EC" id="2.7.7.87" evidence="3 13"/>
<dbReference type="Proteomes" id="UP000031386">
    <property type="component" value="Chromosome"/>
</dbReference>
<reference evidence="16 17" key="1">
    <citation type="submission" date="2014-10" db="EMBL/GenBank/DDBJ databases">
        <title>Complete genome sequence of Parvimonas micra KCOM 1535 (= ChDC B708).</title>
        <authorList>
            <person name="Kook J.-K."/>
            <person name="Park S.-N."/>
            <person name="Lim Y.K."/>
            <person name="Roh H."/>
        </authorList>
    </citation>
    <scope>NUCLEOTIDE SEQUENCE [LARGE SCALE GENOMIC DNA]</scope>
    <source>
        <strain evidence="17">KCOM 1535 / ChDC B708</strain>
    </source>
</reference>
<evidence type="ECO:0000313" key="16">
    <source>
        <dbReference type="EMBL" id="AIZ36794.1"/>
    </source>
</evidence>
<organism evidence="16 17">
    <name type="scientific">Parvimonas micra</name>
    <dbReference type="NCBI Taxonomy" id="33033"/>
    <lineage>
        <taxon>Bacteria</taxon>
        <taxon>Bacillati</taxon>
        <taxon>Bacillota</taxon>
        <taxon>Tissierellia</taxon>
        <taxon>Tissierellales</taxon>
        <taxon>Peptoniphilaceae</taxon>
        <taxon>Parvimonas</taxon>
    </lineage>
</organism>
<comment type="function">
    <text evidence="13">Required for the formation of a threonylcarbamoyl group on adenosine at position 37 (t(6)A37) in tRNAs that read codons beginning with adenine.</text>
</comment>
<evidence type="ECO:0000256" key="2">
    <source>
        <dbReference type="ARBA" id="ARBA00007663"/>
    </source>
</evidence>
<evidence type="ECO:0000256" key="1">
    <source>
        <dbReference type="ARBA" id="ARBA00004496"/>
    </source>
</evidence>
<evidence type="ECO:0000256" key="10">
    <source>
        <dbReference type="ARBA" id="ARBA00022840"/>
    </source>
</evidence>
<keyword evidence="6 13" id="KW-0808">Transferase</keyword>
<evidence type="ECO:0000313" key="17">
    <source>
        <dbReference type="Proteomes" id="UP000031386"/>
    </source>
</evidence>
<dbReference type="GO" id="GO:0000049">
    <property type="term" value="F:tRNA binding"/>
    <property type="evidence" value="ECO:0007669"/>
    <property type="project" value="TreeGrafter"/>
</dbReference>
<feature type="binding site" evidence="14">
    <location>
        <position position="54"/>
    </location>
    <ligand>
        <name>ATP</name>
        <dbReference type="ChEBI" id="CHEBI:30616"/>
    </ligand>
</feature>
<dbReference type="PANTHER" id="PTHR17490">
    <property type="entry name" value="SUA5"/>
    <property type="match status" value="1"/>
</dbReference>
<dbReference type="FunFam" id="3.90.870.10:FF:000009">
    <property type="entry name" value="Threonylcarbamoyl-AMP synthase, putative"/>
    <property type="match status" value="1"/>
</dbReference>
<dbReference type="PROSITE" id="PS51163">
    <property type="entry name" value="YRDC"/>
    <property type="match status" value="1"/>
</dbReference>
<feature type="binding site" evidence="14">
    <location>
        <position position="230"/>
    </location>
    <ligand>
        <name>ATP</name>
        <dbReference type="ChEBI" id="CHEBI:30616"/>
    </ligand>
</feature>
<name>A0A0B4S2R0_9FIRM</name>
<dbReference type="PIRSF" id="PIRSF004930">
    <property type="entry name" value="Tln_factor_SUA5"/>
    <property type="match status" value="1"/>
</dbReference>
<keyword evidence="5 13" id="KW-0963">Cytoplasm</keyword>
<dbReference type="Gene3D" id="3.90.870.10">
    <property type="entry name" value="DHBP synthase"/>
    <property type="match status" value="1"/>
</dbReference>
<dbReference type="SUPFAM" id="SSF55821">
    <property type="entry name" value="YrdC/RibB"/>
    <property type="match status" value="1"/>
</dbReference>
<evidence type="ECO:0000256" key="4">
    <source>
        <dbReference type="ARBA" id="ARBA00015492"/>
    </source>
</evidence>
<dbReference type="EMBL" id="CP009761">
    <property type="protein sequence ID" value="AIZ36794.1"/>
    <property type="molecule type" value="Genomic_DNA"/>
</dbReference>
<protein>
    <recommendedName>
        <fullName evidence="4 13">Threonylcarbamoyl-AMP synthase</fullName>
        <shortName evidence="13">TC-AMP synthase</shortName>
        <ecNumber evidence="3 13">2.7.7.87</ecNumber>
    </recommendedName>
    <alternativeName>
        <fullName evidence="11 13">L-threonylcarbamoyladenylate synthase</fullName>
    </alternativeName>
</protein>
<feature type="domain" description="YrdC-like" evidence="15">
    <location>
        <begin position="9"/>
        <end position="195"/>
    </location>
</feature>
<feature type="binding site" evidence="14">
    <location>
        <position position="113"/>
    </location>
    <ligand>
        <name>ATP</name>
        <dbReference type="ChEBI" id="CHEBI:30616"/>
    </ligand>
</feature>
<feature type="binding site" evidence="14">
    <location>
        <position position="177"/>
    </location>
    <ligand>
        <name>L-threonine</name>
        <dbReference type="ChEBI" id="CHEBI:57926"/>
    </ligand>
</feature>
<dbReference type="RefSeq" id="WP_041954287.1">
    <property type="nucleotide sequence ID" value="NZ_CP009761.1"/>
</dbReference>
<evidence type="ECO:0000259" key="15">
    <source>
        <dbReference type="PROSITE" id="PS51163"/>
    </source>
</evidence>
<dbReference type="InterPro" id="IPR005145">
    <property type="entry name" value="Sua5_C"/>
</dbReference>
<sequence length="341" mass="38112">MTEILKPTRENIEKSTKLILNDEIVAIPTETVYGLGANGLSDVAVSKIFKAKNRPQDNPLILHISDYDMMENLVYELSDEIKEFLNHFWPGPLTVVMKKKEIIPDAVSCGLDTVAIRMPNNEIARSFIKQCGVPIAAPSANISGKPSPTTAEDVFTDMNGKISVILDGGLCNIGIESTVLDLTKKPYTILRPGFYTKEDFLKYEDEILIDDAIVTENTIPKSPGQKYKHYAPKAKVVVISAKDRKKSSIEIEKIIKENKDLKIGIFKFDETFLNVESENILSLGSVFDLREMSKILFRGLREFDENNVDLIVVEGCDEKGLGFSIMNRLKKSASGNIKYID</sequence>
<dbReference type="Pfam" id="PF01300">
    <property type="entry name" value="Sua5_yciO_yrdC"/>
    <property type="match status" value="1"/>
</dbReference>
<comment type="similarity">
    <text evidence="2 13">Belongs to the SUA5 family.</text>
</comment>
<dbReference type="Gene3D" id="3.40.50.11030">
    <property type="entry name" value="Threonylcarbamoyl-AMP synthase, C-terminal domain"/>
    <property type="match status" value="1"/>
</dbReference>
<dbReference type="InterPro" id="IPR010923">
    <property type="entry name" value="T(6)A37_SUA5"/>
</dbReference>
<dbReference type="Pfam" id="PF03481">
    <property type="entry name" value="Sua5_C"/>
    <property type="match status" value="1"/>
</dbReference>
<feature type="binding site" evidence="14">
    <location>
        <position position="63"/>
    </location>
    <ligand>
        <name>ATP</name>
        <dbReference type="ChEBI" id="CHEBI:30616"/>
    </ligand>
</feature>
<feature type="binding site" evidence="14">
    <location>
        <position position="31"/>
    </location>
    <ligand>
        <name>L-threonine</name>
        <dbReference type="ChEBI" id="CHEBI:57926"/>
    </ligand>
</feature>
<feature type="binding site" evidence="14">
    <location>
        <position position="58"/>
    </location>
    <ligand>
        <name>ATP</name>
        <dbReference type="ChEBI" id="CHEBI:30616"/>
    </ligand>
</feature>
<feature type="binding site" evidence="14">
    <location>
        <position position="191"/>
    </location>
    <ligand>
        <name>ATP</name>
        <dbReference type="ChEBI" id="CHEBI:30616"/>
    </ligand>
</feature>
<keyword evidence="17" id="KW-1185">Reference proteome</keyword>
<accession>A0A0B4S2R0</accession>
<keyword evidence="8 13" id="KW-0548">Nucleotidyltransferase</keyword>
<dbReference type="PANTHER" id="PTHR17490:SF16">
    <property type="entry name" value="THREONYLCARBAMOYL-AMP SYNTHASE"/>
    <property type="match status" value="1"/>
</dbReference>
<dbReference type="GO" id="GO:0003725">
    <property type="term" value="F:double-stranded RNA binding"/>
    <property type="evidence" value="ECO:0007669"/>
    <property type="project" value="UniProtKB-UniRule"/>
</dbReference>
<dbReference type="InterPro" id="IPR038385">
    <property type="entry name" value="Sua5/YwlC_C"/>
</dbReference>
<evidence type="ECO:0000256" key="9">
    <source>
        <dbReference type="ARBA" id="ARBA00022741"/>
    </source>
</evidence>
<keyword evidence="10 13" id="KW-0067">ATP-binding</keyword>
<dbReference type="GO" id="GO:0005524">
    <property type="term" value="F:ATP binding"/>
    <property type="evidence" value="ECO:0007669"/>
    <property type="project" value="UniProtKB-UniRule"/>
</dbReference>
<evidence type="ECO:0000256" key="11">
    <source>
        <dbReference type="ARBA" id="ARBA00029774"/>
    </source>
</evidence>
<evidence type="ECO:0000256" key="12">
    <source>
        <dbReference type="ARBA" id="ARBA00048366"/>
    </source>
</evidence>
<dbReference type="GO" id="GO:0006450">
    <property type="term" value="P:regulation of translational fidelity"/>
    <property type="evidence" value="ECO:0007669"/>
    <property type="project" value="TreeGrafter"/>
</dbReference>
<proteinExistence type="inferred from homology"/>
<dbReference type="OrthoDB" id="9814580at2"/>
<dbReference type="NCBIfam" id="TIGR00057">
    <property type="entry name" value="L-threonylcarbamoyladenylate synthase"/>
    <property type="match status" value="1"/>
</dbReference>